<dbReference type="InterPro" id="IPR002870">
    <property type="entry name" value="Peptidase_M12B_N"/>
</dbReference>
<feature type="active site" evidence="8">
    <location>
        <position position="372"/>
    </location>
</feature>
<dbReference type="Pfam" id="PF01562">
    <property type="entry name" value="Pep_M12B_propep"/>
    <property type="match status" value="1"/>
</dbReference>
<keyword evidence="15" id="KW-1185">Reference proteome</keyword>
<dbReference type="GO" id="GO:0004222">
    <property type="term" value="F:metalloendopeptidase activity"/>
    <property type="evidence" value="ECO:0007669"/>
    <property type="project" value="InterPro"/>
</dbReference>
<keyword evidence="2 10" id="KW-0812">Transmembrane</keyword>
<evidence type="ECO:0000256" key="10">
    <source>
        <dbReference type="SAM" id="Phobius"/>
    </source>
</evidence>
<dbReference type="PANTHER" id="PTHR11905:SF122">
    <property type="entry name" value="DISINTEGRIN AND METALLOPROTEINASE DOMAIN-CONTAINING PROTEIN 9"/>
    <property type="match status" value="1"/>
</dbReference>
<evidence type="ECO:0000256" key="1">
    <source>
        <dbReference type="ARBA" id="ARBA00004479"/>
    </source>
</evidence>
<feature type="transmembrane region" description="Helical" evidence="10">
    <location>
        <begin position="712"/>
        <end position="732"/>
    </location>
</feature>
<dbReference type="GO" id="GO:0046872">
    <property type="term" value="F:metal ion binding"/>
    <property type="evidence" value="ECO:0007669"/>
    <property type="project" value="UniProtKB-KW"/>
</dbReference>
<dbReference type="Pfam" id="PF00200">
    <property type="entry name" value="Disintegrin"/>
    <property type="match status" value="1"/>
</dbReference>
<protein>
    <recommendedName>
        <fullName evidence="16">Disintegrin and metalloproteinase domain-containing protein 9</fullName>
    </recommendedName>
</protein>
<dbReference type="FunFam" id="3.40.390.10:FF:000002">
    <property type="entry name" value="Disintegrin and metalloproteinase domain-containing protein 22"/>
    <property type="match status" value="1"/>
</dbReference>
<evidence type="ECO:0000313" key="14">
    <source>
        <dbReference type="EMBL" id="KAH1167638.1"/>
    </source>
</evidence>
<keyword evidence="3 10" id="KW-1133">Transmembrane helix</keyword>
<gene>
    <name evidence="14" type="ORF">KIL84_003121</name>
</gene>
<dbReference type="InterPro" id="IPR000742">
    <property type="entry name" value="EGF"/>
</dbReference>
<evidence type="ECO:0000313" key="15">
    <source>
        <dbReference type="Proteomes" id="UP000827986"/>
    </source>
</evidence>
<dbReference type="GO" id="GO:0005886">
    <property type="term" value="C:plasma membrane"/>
    <property type="evidence" value="ECO:0007669"/>
    <property type="project" value="TreeGrafter"/>
</dbReference>
<dbReference type="PROSITE" id="PS00427">
    <property type="entry name" value="DISINTEGRIN_1"/>
    <property type="match status" value="1"/>
</dbReference>
<dbReference type="FunFam" id="4.10.70.10:FF:000001">
    <property type="entry name" value="Disintegrin and metalloproteinase domain-containing protein 22"/>
    <property type="match status" value="1"/>
</dbReference>
<comment type="subcellular location">
    <subcellularLocation>
        <location evidence="1">Membrane</location>
        <topology evidence="1">Single-pass type I membrane protein</topology>
    </subcellularLocation>
</comment>
<feature type="domain" description="Peptidase M12B" evidence="13">
    <location>
        <begin position="234"/>
        <end position="426"/>
    </location>
</feature>
<feature type="non-terminal residue" evidence="14">
    <location>
        <position position="816"/>
    </location>
</feature>
<evidence type="ECO:0000256" key="5">
    <source>
        <dbReference type="ARBA" id="ARBA00023157"/>
    </source>
</evidence>
<dbReference type="Gene3D" id="3.40.390.10">
    <property type="entry name" value="Collagenase (Catalytic Domain)"/>
    <property type="match status" value="1"/>
</dbReference>
<dbReference type="SMART" id="SM00050">
    <property type="entry name" value="DISIN"/>
    <property type="match status" value="1"/>
</dbReference>
<dbReference type="PROSITE" id="PS01186">
    <property type="entry name" value="EGF_2"/>
    <property type="match status" value="1"/>
</dbReference>
<sequence>TIQSKTVFLNILVGELFAQRKITMLKCSLLLFGFGLIFIGKPVRTAGASSHQTSRLTTFEIITPRSLTGRERRHTYLHEDHSDDNRSYSIQTANGTYILKLKKNKKLVSEDFVLYTYSKNGKLEATHSKIKTHCYYRGVVEGVADSMLALSTCDGLRGILHIGGKQYGMEPVNISATFEHLFYPLEHVQQDPFLCGVLNDNLHQEKSVKNSLSYRNVLHSTFSRKKRAVLPQTSYVELFMVVDNNRYLLKNSDPVAVQKETIELTNYVDGMYGALNIQIVLIGLEIWSDKNHINVMDGSAGDVLNRFVSWREKNLLKRSRNDVSHLIIGRGAYGGTVGMAFVSTVCSQVHGGSISTLNGNNVLRHATVVAHELGHNLGMKHDDERCPTSYIMYSINNASKNFSTCSANDFENLILNGGGNCLKNAPKPSDIFTEPVCGNNVMDKNEECDCGKPQECTNPCCDAATCKLKSGSQCAEGLCCENCKFKVAGVECRRKMNFCDLPEYCNGTYPYCPDDVYIMNGYPCNNMKEYCYSGVCQNYDSQCESIYGKGARKAPDICFEVANMEGDRFGNCGMSGGKYNKCPIEHSLCGKLQCTPVSLENLPGSSVVSNQGGVSCVTSDFDLGSDIPDPAQVQKGTACGKGKACVDFKCVNASELGYNCDVMQKCNDRAVCNNNGNCHCNPGWAPPFCDKSGYGGSIDSGPTHIDTSLRDGLLVFFLLVLPVLIAIVIAVIKRDAIKRRICRKSRRRYRDNNTQQPKQNNGPNQNNAVNNQPAATNSGIFTISHFPAPRQPIQNQFPAAPSRSHQRPPVPPRPVV</sequence>
<evidence type="ECO:0000256" key="2">
    <source>
        <dbReference type="ARBA" id="ARBA00022692"/>
    </source>
</evidence>
<dbReference type="PROSITE" id="PS50214">
    <property type="entry name" value="DISINTEGRIN_2"/>
    <property type="match status" value="1"/>
</dbReference>
<dbReference type="InterPro" id="IPR018358">
    <property type="entry name" value="Disintegrin_CS"/>
</dbReference>
<dbReference type="Pfam" id="PF08516">
    <property type="entry name" value="ADAM_CR"/>
    <property type="match status" value="1"/>
</dbReference>
<evidence type="ECO:0000259" key="12">
    <source>
        <dbReference type="PROSITE" id="PS50214"/>
    </source>
</evidence>
<keyword evidence="5 7" id="KW-1015">Disulfide bond</keyword>
<dbReference type="Proteomes" id="UP000827986">
    <property type="component" value="Unassembled WGS sequence"/>
</dbReference>
<dbReference type="InterPro" id="IPR006586">
    <property type="entry name" value="ADAM_Cys-rich"/>
</dbReference>
<dbReference type="PROSITE" id="PS50026">
    <property type="entry name" value="EGF_3"/>
    <property type="match status" value="1"/>
</dbReference>
<keyword evidence="8" id="KW-0862">Zinc</keyword>
<comment type="caution">
    <text evidence="14">The sequence shown here is derived from an EMBL/GenBank/DDBJ whole genome shotgun (WGS) entry which is preliminary data.</text>
</comment>
<name>A0A9D4AQV9_9SAUR</name>
<dbReference type="CDD" id="cd04269">
    <property type="entry name" value="ZnMc_adamalysin_II_like"/>
    <property type="match status" value="1"/>
</dbReference>
<feature type="domain" description="Disintegrin" evidence="12">
    <location>
        <begin position="434"/>
        <end position="520"/>
    </location>
</feature>
<dbReference type="SMART" id="SM00608">
    <property type="entry name" value="ACR"/>
    <property type="match status" value="1"/>
</dbReference>
<organism evidence="14 15">
    <name type="scientific">Mauremys mutica</name>
    <name type="common">yellowpond turtle</name>
    <dbReference type="NCBI Taxonomy" id="74926"/>
    <lineage>
        <taxon>Eukaryota</taxon>
        <taxon>Metazoa</taxon>
        <taxon>Chordata</taxon>
        <taxon>Craniata</taxon>
        <taxon>Vertebrata</taxon>
        <taxon>Euteleostomi</taxon>
        <taxon>Archelosauria</taxon>
        <taxon>Testudinata</taxon>
        <taxon>Testudines</taxon>
        <taxon>Cryptodira</taxon>
        <taxon>Durocryptodira</taxon>
        <taxon>Testudinoidea</taxon>
        <taxon>Geoemydidae</taxon>
        <taxon>Geoemydinae</taxon>
        <taxon>Mauremys</taxon>
    </lineage>
</organism>
<dbReference type="InterPro" id="IPR001762">
    <property type="entry name" value="Disintegrin_dom"/>
</dbReference>
<keyword evidence="7" id="KW-0245">EGF-like domain</keyword>
<feature type="binding site" evidence="8">
    <location>
        <position position="375"/>
    </location>
    <ligand>
        <name>Zn(2+)</name>
        <dbReference type="ChEBI" id="CHEBI:29105"/>
        <note>catalytic</note>
    </ligand>
</feature>
<evidence type="ECO:0000256" key="8">
    <source>
        <dbReference type="PROSITE-ProRule" id="PRU00276"/>
    </source>
</evidence>
<keyword evidence="4 10" id="KW-0472">Membrane</keyword>
<evidence type="ECO:0000256" key="3">
    <source>
        <dbReference type="ARBA" id="ARBA00022989"/>
    </source>
</evidence>
<dbReference type="PRINTS" id="PR00289">
    <property type="entry name" value="DISINTEGRIN"/>
</dbReference>
<feature type="binding site" evidence="8">
    <location>
        <position position="371"/>
    </location>
    <ligand>
        <name>Zn(2+)</name>
        <dbReference type="ChEBI" id="CHEBI:29105"/>
        <note>catalytic</note>
    </ligand>
</feature>
<evidence type="ECO:0000256" key="6">
    <source>
        <dbReference type="PROSITE-ProRule" id="PRU00068"/>
    </source>
</evidence>
<dbReference type="AlphaFoldDB" id="A0A9D4AQV9"/>
<dbReference type="EMBL" id="JAHDVG010000486">
    <property type="protein sequence ID" value="KAH1167638.1"/>
    <property type="molecule type" value="Genomic_DNA"/>
</dbReference>
<proteinExistence type="predicted"/>
<dbReference type="GO" id="GO:0006508">
    <property type="term" value="P:proteolysis"/>
    <property type="evidence" value="ECO:0007669"/>
    <property type="project" value="InterPro"/>
</dbReference>
<feature type="domain" description="EGF-like" evidence="11">
    <location>
        <begin position="656"/>
        <end position="690"/>
    </location>
</feature>
<evidence type="ECO:0000256" key="4">
    <source>
        <dbReference type="ARBA" id="ARBA00023136"/>
    </source>
</evidence>
<accession>A0A9D4AQV9</accession>
<dbReference type="PROSITE" id="PS50215">
    <property type="entry name" value="ADAM_MEPRO"/>
    <property type="match status" value="1"/>
</dbReference>
<dbReference type="InterPro" id="IPR024079">
    <property type="entry name" value="MetalloPept_cat_dom_sf"/>
</dbReference>
<feature type="compositionally biased region" description="Low complexity" evidence="9">
    <location>
        <begin position="752"/>
        <end position="777"/>
    </location>
</feature>
<feature type="region of interest" description="Disordered" evidence="9">
    <location>
        <begin position="747"/>
        <end position="816"/>
    </location>
</feature>
<evidence type="ECO:0000259" key="13">
    <source>
        <dbReference type="PROSITE" id="PS50215"/>
    </source>
</evidence>
<reference evidence="14" key="1">
    <citation type="submission" date="2021-09" db="EMBL/GenBank/DDBJ databases">
        <title>The genome of Mauremys mutica provides insights into the evolution of semi-aquatic lifestyle.</title>
        <authorList>
            <person name="Gong S."/>
            <person name="Gao Y."/>
        </authorList>
    </citation>
    <scope>NUCLEOTIDE SEQUENCE</scope>
    <source>
        <strain evidence="14">MM-2020</strain>
        <tissue evidence="14">Muscle</tissue>
    </source>
</reference>
<dbReference type="InterPro" id="IPR036436">
    <property type="entry name" value="Disintegrin_dom_sf"/>
</dbReference>
<dbReference type="PANTHER" id="PTHR11905">
    <property type="entry name" value="ADAM A DISINTEGRIN AND METALLOPROTEASE DOMAIN"/>
    <property type="match status" value="1"/>
</dbReference>
<feature type="disulfide bond" evidence="6">
    <location>
        <begin position="492"/>
        <end position="512"/>
    </location>
</feature>
<keyword evidence="8" id="KW-0479">Metal-binding</keyword>
<evidence type="ECO:0000259" key="11">
    <source>
        <dbReference type="PROSITE" id="PS50026"/>
    </source>
</evidence>
<dbReference type="Pfam" id="PF01421">
    <property type="entry name" value="Reprolysin"/>
    <property type="match status" value="1"/>
</dbReference>
<evidence type="ECO:0000256" key="9">
    <source>
        <dbReference type="SAM" id="MobiDB-lite"/>
    </source>
</evidence>
<dbReference type="SUPFAM" id="SSF55486">
    <property type="entry name" value="Metalloproteases ('zincins'), catalytic domain"/>
    <property type="match status" value="1"/>
</dbReference>
<dbReference type="Gene3D" id="4.10.70.10">
    <property type="entry name" value="Disintegrin domain"/>
    <property type="match status" value="1"/>
</dbReference>
<evidence type="ECO:0000256" key="7">
    <source>
        <dbReference type="PROSITE-ProRule" id="PRU00076"/>
    </source>
</evidence>
<dbReference type="InterPro" id="IPR001590">
    <property type="entry name" value="Peptidase_M12B"/>
</dbReference>
<evidence type="ECO:0008006" key="16">
    <source>
        <dbReference type="Google" id="ProtNLM"/>
    </source>
</evidence>
<feature type="binding site" evidence="8">
    <location>
        <position position="381"/>
    </location>
    <ligand>
        <name>Zn(2+)</name>
        <dbReference type="ChEBI" id="CHEBI:29105"/>
        <note>catalytic</note>
    </ligand>
</feature>
<comment type="caution">
    <text evidence="7">Lacks conserved residue(s) required for the propagation of feature annotation.</text>
</comment>
<feature type="disulfide bond" evidence="7">
    <location>
        <begin position="680"/>
        <end position="689"/>
    </location>
</feature>
<dbReference type="InterPro" id="IPR034027">
    <property type="entry name" value="Reprolysin_adamalysin"/>
</dbReference>
<dbReference type="SUPFAM" id="SSF57552">
    <property type="entry name" value="Blood coagulation inhibitor (disintegrin)"/>
    <property type="match status" value="1"/>
</dbReference>